<evidence type="ECO:0000256" key="2">
    <source>
        <dbReference type="SAM" id="SignalP"/>
    </source>
</evidence>
<dbReference type="OrthoDB" id="4427769at2"/>
<evidence type="ECO:0000256" key="1">
    <source>
        <dbReference type="SAM" id="MobiDB-lite"/>
    </source>
</evidence>
<protein>
    <recommendedName>
        <fullName evidence="5">DUF732 domain-containing protein</fullName>
    </recommendedName>
</protein>
<dbReference type="Proteomes" id="UP000271587">
    <property type="component" value="Chromosome"/>
</dbReference>
<feature type="signal peptide" evidence="2">
    <location>
        <begin position="1"/>
        <end position="21"/>
    </location>
</feature>
<gene>
    <name evidence="3" type="ORF">CGERO_00935</name>
</gene>
<dbReference type="KEGG" id="cgk:CGERO_00935"/>
<dbReference type="PROSITE" id="PS51257">
    <property type="entry name" value="PROKAR_LIPOPROTEIN"/>
    <property type="match status" value="1"/>
</dbReference>
<feature type="chain" id="PRO_5017998426" description="DUF732 domain-containing protein" evidence="2">
    <location>
        <begin position="22"/>
        <end position="150"/>
    </location>
</feature>
<name>A0A3G6IXV9_9CORY</name>
<proteinExistence type="predicted"/>
<accession>A0A3G6IXV9</accession>
<dbReference type="EMBL" id="CP033897">
    <property type="protein sequence ID" value="AZA10522.1"/>
    <property type="molecule type" value="Genomic_DNA"/>
</dbReference>
<keyword evidence="4" id="KW-1185">Reference proteome</keyword>
<feature type="compositionally biased region" description="Low complexity" evidence="1">
    <location>
        <begin position="32"/>
        <end position="41"/>
    </location>
</feature>
<dbReference type="AlphaFoldDB" id="A0A3G6IXV9"/>
<sequence precursor="true">MKRLAALALALSLTACGSATVEDSPTSVAPLSKTASSSTSKAPKKKQQPSEENQDRPAQEIDNVPDQQLVLSKEDKAYLSGLKDQGVNTEGVERELLNVASLVCTKDDNPVNSATVQAVAGQLVEQGRSDKSFEETAKAIESGAAKAYCA</sequence>
<reference evidence="3 4" key="1">
    <citation type="submission" date="2018-11" db="EMBL/GenBank/DDBJ databases">
        <authorList>
            <person name="Kleinhagauer T."/>
            <person name="Glaeser S.P."/>
            <person name="Spergser J."/>
            <person name="Ruckert C."/>
            <person name="Kaempfer P."/>
            <person name="Busse H.-J."/>
        </authorList>
    </citation>
    <scope>NUCLEOTIDE SEQUENCE [LARGE SCALE GENOMIC DNA]</scope>
    <source>
        <strain evidence="3 4">W8</strain>
    </source>
</reference>
<dbReference type="RefSeq" id="WP_123932915.1">
    <property type="nucleotide sequence ID" value="NZ_CP033897.1"/>
</dbReference>
<evidence type="ECO:0008006" key="5">
    <source>
        <dbReference type="Google" id="ProtNLM"/>
    </source>
</evidence>
<evidence type="ECO:0000313" key="3">
    <source>
        <dbReference type="EMBL" id="AZA10522.1"/>
    </source>
</evidence>
<feature type="region of interest" description="Disordered" evidence="1">
    <location>
        <begin position="19"/>
        <end position="67"/>
    </location>
</feature>
<organism evidence="3 4">
    <name type="scientific">Corynebacterium gerontici</name>
    <dbReference type="NCBI Taxonomy" id="2079234"/>
    <lineage>
        <taxon>Bacteria</taxon>
        <taxon>Bacillati</taxon>
        <taxon>Actinomycetota</taxon>
        <taxon>Actinomycetes</taxon>
        <taxon>Mycobacteriales</taxon>
        <taxon>Corynebacteriaceae</taxon>
        <taxon>Corynebacterium</taxon>
    </lineage>
</organism>
<evidence type="ECO:0000313" key="4">
    <source>
        <dbReference type="Proteomes" id="UP000271587"/>
    </source>
</evidence>
<keyword evidence="2" id="KW-0732">Signal</keyword>